<name>A0ABV8XC50_9LACT</name>
<dbReference type="EC" id="3.4.16.4" evidence="4"/>
<evidence type="ECO:0000256" key="1">
    <source>
        <dbReference type="ARBA" id="ARBA00006096"/>
    </source>
</evidence>
<sequence>MNFKKRWKRWLVIMMLTTGAFIPYVQAPEPMTVTASEGYADLSAQLRDILKDERIKGAIAGVSVRKASDGELLFSHFGDIRLHPASNMKLLTGAAALEILGPEHRFTTEVFTEGKVNEGTLNGDLYLKGKGDPTLLKADFDQLAADVKKAGIRVINGDLIADDSWYDNVRLSQDLNWSDESFYTGSQVSALTASPNEDYDSGTVIVAVNPGSEGEPAKVTLDPFTDYVTIVNKAKTVAKGGKKDISIEREHGTNTIIVEGTIPVDGSQSRSWVAVWEPTGYALDLFKKSLQEAGVQFTGHSKTGFAVTPKESKLVASKDSMPLKELMIPFMKLSNNGHAEVLVKELGRKVYGEGSWDKGLEVLEEAADGWGMDTSTMMLRDGSGMSHKNMIPADEISKMLVAVQEKPYFAEYLKSLPVSGAADRMVGGTLRGRMKGTAAENNVKAKTGSLTAVSSLSGYVTTQAGEELVFSIMINNDLTTVTPIEDALVTAIANYNGR</sequence>
<keyword evidence="2 4" id="KW-0378">Hydrolase</keyword>
<keyword evidence="4" id="KW-0645">Protease</keyword>
<dbReference type="GO" id="GO:0009002">
    <property type="term" value="F:serine-type D-Ala-D-Ala carboxypeptidase activity"/>
    <property type="evidence" value="ECO:0007669"/>
    <property type="project" value="UniProtKB-EC"/>
</dbReference>
<dbReference type="PRINTS" id="PR00922">
    <property type="entry name" value="DADACBPTASE3"/>
</dbReference>
<proteinExistence type="inferred from homology"/>
<feature type="signal peptide" evidence="3">
    <location>
        <begin position="1"/>
        <end position="27"/>
    </location>
</feature>
<evidence type="ECO:0000313" key="4">
    <source>
        <dbReference type="EMBL" id="MFC4411740.1"/>
    </source>
</evidence>
<gene>
    <name evidence="4" type="primary">dacB</name>
    <name evidence="4" type="ORF">ACFOZY_15220</name>
</gene>
<dbReference type="InterPro" id="IPR000667">
    <property type="entry name" value="Peptidase_S13"/>
</dbReference>
<comment type="similarity">
    <text evidence="1">Belongs to the peptidase S13 family.</text>
</comment>
<dbReference type="Pfam" id="PF02113">
    <property type="entry name" value="Peptidase_S13"/>
    <property type="match status" value="1"/>
</dbReference>
<evidence type="ECO:0000256" key="3">
    <source>
        <dbReference type="SAM" id="SignalP"/>
    </source>
</evidence>
<evidence type="ECO:0000256" key="2">
    <source>
        <dbReference type="ARBA" id="ARBA00022801"/>
    </source>
</evidence>
<organism evidence="4 5">
    <name type="scientific">Chungangia koreensis</name>
    <dbReference type="NCBI Taxonomy" id="752657"/>
    <lineage>
        <taxon>Bacteria</taxon>
        <taxon>Bacillati</taxon>
        <taxon>Bacillota</taxon>
        <taxon>Bacilli</taxon>
        <taxon>Lactobacillales</taxon>
        <taxon>Chungangia</taxon>
    </lineage>
</organism>
<keyword evidence="3" id="KW-0732">Signal</keyword>
<keyword evidence="5" id="KW-1185">Reference proteome</keyword>
<dbReference type="EMBL" id="JBHSEC010000022">
    <property type="protein sequence ID" value="MFC4411740.1"/>
    <property type="molecule type" value="Genomic_DNA"/>
</dbReference>
<dbReference type="Gene3D" id="3.50.80.20">
    <property type="entry name" value="D-Ala-D-Ala carboxypeptidase C, peptidase S13"/>
    <property type="match status" value="1"/>
</dbReference>
<dbReference type="PANTHER" id="PTHR30023">
    <property type="entry name" value="D-ALANYL-D-ALANINE CARBOXYPEPTIDASE"/>
    <property type="match status" value="1"/>
</dbReference>
<comment type="caution">
    <text evidence="4">The sequence shown here is derived from an EMBL/GenBank/DDBJ whole genome shotgun (WGS) entry which is preliminary data.</text>
</comment>
<dbReference type="Proteomes" id="UP001595817">
    <property type="component" value="Unassembled WGS sequence"/>
</dbReference>
<dbReference type="NCBIfam" id="TIGR00666">
    <property type="entry name" value="PBP4"/>
    <property type="match status" value="1"/>
</dbReference>
<dbReference type="SUPFAM" id="SSF56601">
    <property type="entry name" value="beta-lactamase/transpeptidase-like"/>
    <property type="match status" value="1"/>
</dbReference>
<reference evidence="5" key="1">
    <citation type="journal article" date="2019" name="Int. J. Syst. Evol. Microbiol.">
        <title>The Global Catalogue of Microorganisms (GCM) 10K type strain sequencing project: providing services to taxonomists for standard genome sequencing and annotation.</title>
        <authorList>
            <consortium name="The Broad Institute Genomics Platform"/>
            <consortium name="The Broad Institute Genome Sequencing Center for Infectious Disease"/>
            <person name="Wu L."/>
            <person name="Ma J."/>
        </authorList>
    </citation>
    <scope>NUCLEOTIDE SEQUENCE [LARGE SCALE GENOMIC DNA]</scope>
    <source>
        <strain evidence="5">CCUG 59778</strain>
    </source>
</reference>
<evidence type="ECO:0000313" key="5">
    <source>
        <dbReference type="Proteomes" id="UP001595817"/>
    </source>
</evidence>
<dbReference type="InterPro" id="IPR012338">
    <property type="entry name" value="Beta-lactam/transpept-like"/>
</dbReference>
<keyword evidence="4" id="KW-0121">Carboxypeptidase</keyword>
<dbReference type="PANTHER" id="PTHR30023:SF0">
    <property type="entry name" value="PENICILLIN-SENSITIVE CARBOXYPEPTIDASE A"/>
    <property type="match status" value="1"/>
</dbReference>
<accession>A0ABV8XC50</accession>
<protein>
    <submittedName>
        <fullName evidence="4">D-alanyl-D-alanine carboxypeptidase/D-alanyl-D-alanine-endopeptidase</fullName>
        <ecNumber evidence="4">3.4.16.4</ecNumber>
    </submittedName>
</protein>
<feature type="chain" id="PRO_5045652826" evidence="3">
    <location>
        <begin position="28"/>
        <end position="498"/>
    </location>
</feature>
<dbReference type="Gene3D" id="3.40.710.10">
    <property type="entry name" value="DD-peptidase/beta-lactamase superfamily"/>
    <property type="match status" value="2"/>
</dbReference>